<organism evidence="8 9">
    <name type="scientific">Dehalococcoides mccartyi</name>
    <dbReference type="NCBI Taxonomy" id="61435"/>
    <lineage>
        <taxon>Bacteria</taxon>
        <taxon>Bacillati</taxon>
        <taxon>Chloroflexota</taxon>
        <taxon>Dehalococcoidia</taxon>
        <taxon>Dehalococcoidales</taxon>
        <taxon>Dehalococcoidaceae</taxon>
        <taxon>Dehalococcoides</taxon>
    </lineage>
</organism>
<name>A0A2J1E014_9CHLR</name>
<comment type="similarity">
    <text evidence="2">Belongs to the NrfD family.</text>
</comment>
<keyword evidence="6 7" id="KW-0472">Membrane</keyword>
<dbReference type="Proteomes" id="UP000233649">
    <property type="component" value="Unassembled WGS sequence"/>
</dbReference>
<dbReference type="InterPro" id="IPR005614">
    <property type="entry name" value="NrfD-like"/>
</dbReference>
<dbReference type="Gene3D" id="1.20.1630.10">
    <property type="entry name" value="Formate dehydrogenase/DMSO reductase domain"/>
    <property type="match status" value="1"/>
</dbReference>
<gene>
    <name evidence="8" type="ORF">CVH13_00256</name>
</gene>
<evidence type="ECO:0000313" key="8">
    <source>
        <dbReference type="EMBL" id="PKH47766.1"/>
    </source>
</evidence>
<keyword evidence="3" id="KW-1003">Cell membrane</keyword>
<evidence type="ECO:0000256" key="3">
    <source>
        <dbReference type="ARBA" id="ARBA00022475"/>
    </source>
</evidence>
<dbReference type="EMBL" id="PHFD01000083">
    <property type="protein sequence ID" value="PKH47766.1"/>
    <property type="molecule type" value="Genomic_DNA"/>
</dbReference>
<keyword evidence="5 7" id="KW-1133">Transmembrane helix</keyword>
<feature type="non-terminal residue" evidence="8">
    <location>
        <position position="105"/>
    </location>
</feature>
<proteinExistence type="inferred from homology"/>
<keyword evidence="4 7" id="KW-0812">Transmembrane</keyword>
<evidence type="ECO:0000256" key="4">
    <source>
        <dbReference type="ARBA" id="ARBA00022692"/>
    </source>
</evidence>
<dbReference type="Pfam" id="PF03916">
    <property type="entry name" value="NrfD"/>
    <property type="match status" value="1"/>
</dbReference>
<feature type="transmembrane region" description="Helical" evidence="7">
    <location>
        <begin position="79"/>
        <end position="97"/>
    </location>
</feature>
<evidence type="ECO:0000256" key="2">
    <source>
        <dbReference type="ARBA" id="ARBA00008929"/>
    </source>
</evidence>
<comment type="caution">
    <text evidence="8">The sequence shown here is derived from an EMBL/GenBank/DDBJ whole genome shotgun (WGS) entry which is preliminary data.</text>
</comment>
<protein>
    <submittedName>
        <fullName evidence="8">Molybdopterin oxidoreductase</fullName>
    </submittedName>
</protein>
<evidence type="ECO:0000256" key="7">
    <source>
        <dbReference type="SAM" id="Phobius"/>
    </source>
</evidence>
<dbReference type="AlphaFoldDB" id="A0A2J1E014"/>
<evidence type="ECO:0000256" key="1">
    <source>
        <dbReference type="ARBA" id="ARBA00004651"/>
    </source>
</evidence>
<sequence>MNWKRIALGILILSLAAGVWGFLMLLNNGQQMLGLGSFVVWGLWMALYVFFASTAAGMFFIASLDLLFKVKTFAGTGKIFMLASLASLGAGLIHILINEGRPERV</sequence>
<reference evidence="8 9" key="1">
    <citation type="journal article" date="2017" name="FEMS Microbiol. Ecol.">
        <title>Reconstructed genomes of novel Dehalococcoides mccartyi strains from 1,2,3,4-tetrachlorodibenzo-p-dioxin-dechlorinating enrichment cultures reveal divergent reductive dehalogenase gene profiles.</title>
        <authorList>
            <person name="Dam H.T."/>
            <person name="Vollmers J."/>
            <person name="Kaster A.K."/>
            <person name="Haggblom M.M."/>
        </authorList>
    </citation>
    <scope>NUCLEOTIDE SEQUENCE [LARGE SCALE GENOMIC DNA]</scope>
    <source>
        <strain evidence="8 9">H1-3-2.001</strain>
    </source>
</reference>
<comment type="subcellular location">
    <subcellularLocation>
        <location evidence="1">Cell membrane</location>
        <topology evidence="1">Multi-pass membrane protein</topology>
    </subcellularLocation>
</comment>
<feature type="transmembrane region" description="Helical" evidence="7">
    <location>
        <begin position="45"/>
        <end position="67"/>
    </location>
</feature>
<evidence type="ECO:0000256" key="5">
    <source>
        <dbReference type="ARBA" id="ARBA00022989"/>
    </source>
</evidence>
<dbReference type="GO" id="GO:0005886">
    <property type="term" value="C:plasma membrane"/>
    <property type="evidence" value="ECO:0007669"/>
    <property type="project" value="UniProtKB-SubCell"/>
</dbReference>
<evidence type="ECO:0000313" key="9">
    <source>
        <dbReference type="Proteomes" id="UP000233649"/>
    </source>
</evidence>
<evidence type="ECO:0000256" key="6">
    <source>
        <dbReference type="ARBA" id="ARBA00023136"/>
    </source>
</evidence>
<accession>A0A2J1E014</accession>